<dbReference type="AlphaFoldDB" id="A0A174E280"/>
<evidence type="ECO:0000313" key="2">
    <source>
        <dbReference type="EMBL" id="CUO30385.1"/>
    </source>
</evidence>
<dbReference type="Proteomes" id="UP000095447">
    <property type="component" value="Unassembled WGS sequence"/>
</dbReference>
<sequence length="92" mass="10843">MCRTMKELENVVADYRSLKAMKEQLEEELKAVEREIIGYMDANEKLTETGNDFTVKLSTCERRTLDSKRLEADLGSLAEYQRISQYRRLYVK</sequence>
<evidence type="ECO:0000313" key="3">
    <source>
        <dbReference type="Proteomes" id="UP000095447"/>
    </source>
</evidence>
<proteinExistence type="predicted"/>
<evidence type="ECO:0000256" key="1">
    <source>
        <dbReference type="SAM" id="Coils"/>
    </source>
</evidence>
<name>A0A174E280_9FIRM</name>
<dbReference type="EMBL" id="CYZA01000016">
    <property type="protein sequence ID" value="CUO30385.1"/>
    <property type="molecule type" value="Genomic_DNA"/>
</dbReference>
<organism evidence="2 3">
    <name type="scientific">Blautia obeum</name>
    <dbReference type="NCBI Taxonomy" id="40520"/>
    <lineage>
        <taxon>Bacteria</taxon>
        <taxon>Bacillati</taxon>
        <taxon>Bacillota</taxon>
        <taxon>Clostridia</taxon>
        <taxon>Lachnospirales</taxon>
        <taxon>Lachnospiraceae</taxon>
        <taxon>Blautia</taxon>
    </lineage>
</organism>
<dbReference type="RefSeq" id="WP_055053860.1">
    <property type="nucleotide sequence ID" value="NZ_CYZA01000016.1"/>
</dbReference>
<feature type="coiled-coil region" evidence="1">
    <location>
        <begin position="8"/>
        <end position="49"/>
    </location>
</feature>
<gene>
    <name evidence="2" type="ORF">ERS852395_02623</name>
</gene>
<accession>A0A174E280</accession>
<reference evidence="2 3" key="1">
    <citation type="submission" date="2015-09" db="EMBL/GenBank/DDBJ databases">
        <authorList>
            <consortium name="Pathogen Informatics"/>
        </authorList>
    </citation>
    <scope>NUCLEOTIDE SEQUENCE [LARGE SCALE GENOMIC DNA]</scope>
    <source>
        <strain evidence="2 3">2789STDY5608838</strain>
    </source>
</reference>
<protein>
    <submittedName>
        <fullName evidence="2">Uncharacterized protein</fullName>
    </submittedName>
</protein>
<keyword evidence="1" id="KW-0175">Coiled coil</keyword>